<feature type="transmembrane region" description="Helical" evidence="7">
    <location>
        <begin position="356"/>
        <end position="377"/>
    </location>
</feature>
<evidence type="ECO:0000256" key="5">
    <source>
        <dbReference type="PROSITE-ProRule" id="PRU01240"/>
    </source>
</evidence>
<feature type="active site" description="Charge relay system" evidence="5">
    <location>
        <position position="97"/>
    </location>
</feature>
<evidence type="ECO:0000256" key="3">
    <source>
        <dbReference type="ARBA" id="ARBA00022801"/>
    </source>
</evidence>
<keyword evidence="7" id="KW-0472">Membrane</keyword>
<feature type="active site" description="Charge relay system" evidence="5">
    <location>
        <position position="63"/>
    </location>
</feature>
<dbReference type="Pfam" id="PF00082">
    <property type="entry name" value="Peptidase_S8"/>
    <property type="match status" value="1"/>
</dbReference>
<keyword evidence="4 5" id="KW-0720">Serine protease</keyword>
<keyword evidence="3 5" id="KW-0378">Hydrolase</keyword>
<comment type="caution">
    <text evidence="9">The sequence shown here is derived from an EMBL/GenBank/DDBJ whole genome shotgun (WGS) entry which is preliminary data.</text>
</comment>
<evidence type="ECO:0000256" key="2">
    <source>
        <dbReference type="ARBA" id="ARBA00022670"/>
    </source>
</evidence>
<dbReference type="Gene3D" id="3.40.50.200">
    <property type="entry name" value="Peptidase S8/S53 domain"/>
    <property type="match status" value="1"/>
</dbReference>
<keyword evidence="10" id="KW-1185">Reference proteome</keyword>
<gene>
    <name evidence="9" type="ORF">QLQ12_14150</name>
</gene>
<feature type="region of interest" description="Disordered" evidence="6">
    <location>
        <begin position="315"/>
        <end position="356"/>
    </location>
</feature>
<dbReference type="InterPro" id="IPR015500">
    <property type="entry name" value="Peptidase_S8_subtilisin-rel"/>
</dbReference>
<evidence type="ECO:0000256" key="6">
    <source>
        <dbReference type="SAM" id="MobiDB-lite"/>
    </source>
</evidence>
<keyword evidence="7" id="KW-1133">Transmembrane helix</keyword>
<keyword evidence="7" id="KW-0812">Transmembrane</keyword>
<keyword evidence="2 5" id="KW-0645">Protease</keyword>
<protein>
    <submittedName>
        <fullName evidence="9">S8 family serine peptidase</fullName>
    </submittedName>
</protein>
<dbReference type="InterPro" id="IPR050131">
    <property type="entry name" value="Peptidase_S8_subtilisin-like"/>
</dbReference>
<dbReference type="PRINTS" id="PR00723">
    <property type="entry name" value="SUBTILISIN"/>
</dbReference>
<comment type="similarity">
    <text evidence="1 5">Belongs to the peptidase S8 family.</text>
</comment>
<dbReference type="InterPro" id="IPR000209">
    <property type="entry name" value="Peptidase_S8/S53_dom"/>
</dbReference>
<accession>A0ABT6WJ30</accession>
<sequence length="390" mass="38971">MRPHKRAAAFSSIIIAAVAITIYPSCPAYADKVRETQWHVGYLQLAQAHRITKGAGVTVAVADTGVYPHKDLAKNLKKGIDTVPGGNGTGQLDENGHGTQMAGLIAGHGRNTDDGIIGIAPSANLVPIKSAGAIDRGPGLEPGIKWAAESGADVINVSAATIASRAMNEAIAAAIRADAVVVAGSGNKSKNLTFGFPAAIPEVLAVGAIDRNGKVADFSVTGSKVGICAPGEDIVSADRNDQYYKGSGTSNSTAIVSGAAALVRAKFPELSAPEVIHRLTATATDNGPPGRDDECGYGVLNIVKALTADVPPLNAPGGTGSAAPTVSSSPAGSSAPAGTGSSVDAAPPSEPSSSNLPAIAGIGGAVLAVGAILALLIRRQRRSSPQAPPS</sequence>
<dbReference type="PROSITE" id="PS51892">
    <property type="entry name" value="SUBTILASE"/>
    <property type="match status" value="1"/>
</dbReference>
<feature type="domain" description="Peptidase S8/S53" evidence="8">
    <location>
        <begin position="54"/>
        <end position="298"/>
    </location>
</feature>
<dbReference type="Proteomes" id="UP001241758">
    <property type="component" value="Unassembled WGS sequence"/>
</dbReference>
<dbReference type="EMBL" id="JASCTH010000008">
    <property type="protein sequence ID" value="MDI6099741.1"/>
    <property type="molecule type" value="Genomic_DNA"/>
</dbReference>
<feature type="active site" description="Charge relay system" evidence="5">
    <location>
        <position position="250"/>
    </location>
</feature>
<name>A0ABT6WJ30_9ACTN</name>
<evidence type="ECO:0000313" key="10">
    <source>
        <dbReference type="Proteomes" id="UP001241758"/>
    </source>
</evidence>
<reference evidence="9 10" key="1">
    <citation type="submission" date="2023-05" db="EMBL/GenBank/DDBJ databases">
        <title>Actinoplanes sp. NEAU-A12 genome sequencing.</title>
        <authorList>
            <person name="Wang Z.-S."/>
        </authorList>
    </citation>
    <scope>NUCLEOTIDE SEQUENCE [LARGE SCALE GENOMIC DNA]</scope>
    <source>
        <strain evidence="9 10">NEAU-A12</strain>
    </source>
</reference>
<dbReference type="SUPFAM" id="SSF52743">
    <property type="entry name" value="Subtilisin-like"/>
    <property type="match status" value="1"/>
</dbReference>
<dbReference type="PANTHER" id="PTHR43806:SF11">
    <property type="entry name" value="CEREVISIN-RELATED"/>
    <property type="match status" value="1"/>
</dbReference>
<dbReference type="PANTHER" id="PTHR43806">
    <property type="entry name" value="PEPTIDASE S8"/>
    <property type="match status" value="1"/>
</dbReference>
<organism evidence="9 10">
    <name type="scientific">Actinoplanes sandaracinus</name>
    <dbReference type="NCBI Taxonomy" id="3045177"/>
    <lineage>
        <taxon>Bacteria</taxon>
        <taxon>Bacillati</taxon>
        <taxon>Actinomycetota</taxon>
        <taxon>Actinomycetes</taxon>
        <taxon>Micromonosporales</taxon>
        <taxon>Micromonosporaceae</taxon>
        <taxon>Actinoplanes</taxon>
    </lineage>
</organism>
<evidence type="ECO:0000256" key="1">
    <source>
        <dbReference type="ARBA" id="ARBA00011073"/>
    </source>
</evidence>
<proteinExistence type="inferred from homology"/>
<evidence type="ECO:0000256" key="4">
    <source>
        <dbReference type="ARBA" id="ARBA00022825"/>
    </source>
</evidence>
<feature type="compositionally biased region" description="Low complexity" evidence="6">
    <location>
        <begin position="321"/>
        <end position="343"/>
    </location>
</feature>
<evidence type="ECO:0000256" key="7">
    <source>
        <dbReference type="SAM" id="Phobius"/>
    </source>
</evidence>
<dbReference type="InterPro" id="IPR036852">
    <property type="entry name" value="Peptidase_S8/S53_dom_sf"/>
</dbReference>
<evidence type="ECO:0000259" key="8">
    <source>
        <dbReference type="Pfam" id="PF00082"/>
    </source>
</evidence>
<evidence type="ECO:0000313" key="9">
    <source>
        <dbReference type="EMBL" id="MDI6099741.1"/>
    </source>
</evidence>
<dbReference type="RefSeq" id="WP_282760087.1">
    <property type="nucleotide sequence ID" value="NZ_JASCTH010000008.1"/>
</dbReference>